<dbReference type="EMBL" id="QOVL01000028">
    <property type="protein sequence ID" value="RXG23088.1"/>
    <property type="molecule type" value="Genomic_DNA"/>
</dbReference>
<dbReference type="AlphaFoldDB" id="A0A4Q0P9K9"/>
<comment type="caution">
    <text evidence="1">The sequence shown here is derived from an EMBL/GenBank/DDBJ whole genome shotgun (WGS) entry which is preliminary data.</text>
</comment>
<accession>A0A4Q0P9K9</accession>
<dbReference type="RefSeq" id="WP_073095590.1">
    <property type="nucleotide sequence ID" value="NZ_QOVL01000028.1"/>
</dbReference>
<evidence type="ECO:0000313" key="2">
    <source>
        <dbReference type="Proteomes" id="UP000290608"/>
    </source>
</evidence>
<reference evidence="1 2" key="1">
    <citation type="submission" date="2018-07" db="EMBL/GenBank/DDBJ databases">
        <title>Leeuwenhoekiella genomics.</title>
        <authorList>
            <person name="Tahon G."/>
            <person name="Willems A."/>
        </authorList>
    </citation>
    <scope>NUCLEOTIDE SEQUENCE [LARGE SCALE GENOMIC DNA]</scope>
    <source>
        <strain evidence="1 2">LMG 1345</strain>
    </source>
</reference>
<proteinExistence type="predicted"/>
<evidence type="ECO:0000313" key="1">
    <source>
        <dbReference type="EMBL" id="RXG23088.1"/>
    </source>
</evidence>
<gene>
    <name evidence="1" type="ORF">DSL99_3877</name>
</gene>
<organism evidence="1 2">
    <name type="scientific">Leeuwenhoekiella marinoflava</name>
    <dbReference type="NCBI Taxonomy" id="988"/>
    <lineage>
        <taxon>Bacteria</taxon>
        <taxon>Pseudomonadati</taxon>
        <taxon>Bacteroidota</taxon>
        <taxon>Flavobacteriia</taxon>
        <taxon>Flavobacteriales</taxon>
        <taxon>Flavobacteriaceae</taxon>
        <taxon>Leeuwenhoekiella</taxon>
    </lineage>
</organism>
<dbReference type="Proteomes" id="UP000290608">
    <property type="component" value="Unassembled WGS sequence"/>
</dbReference>
<sequence length="1141" mass="129213">MRSLVIIVLLVFSVTSIAQELRFEEYKTKTLAVQDTLLLDSVSINPVDFEVYTTTGVLIDSSAYIIDYGRSLFSLKRNQNRPDSLIFKYRIYPEFLTKTYFEYDPARVVNSEGNLSRVYALTEEDEKPAFKPFDGLTTSGSLVRGITSGNNQNSTLNSELDLQITGKLSEKVSLRASLQDANIPQQNGGYSQRLDEFDQIFIELYSDDWSIRAGDINLENSTSYFGRFAKKVQGLSLGGRLDHPNSETDVFATGALVRGVFTQSRFTGQEGNQGPYKLTGPNGELYVLIVSGSERVFVNGVLLERGETADYVIDYNAGELRFNPTFPITSEMRISVEYQYSEQNYTRVIAYAGGGHKTEENKLELRAHVYSESDAKNQPLLQNLNQEQVAVLKQAGDDVTQMIAPSANPDVYNENKILYQKVSIQGREAFVFSNDPEAELFNVRFTQVGANQGDYVLGNENTISRIYEYVAPVNGVPQGNYAPVIRLFAPTKLQMAVMQAAYNPSEKTSISFEGAGSKKDLNLFSDLDDANNDGFAGRFRVKQRLLGVSQNQNQTLDAYGNLDYIQEDFRNIERTYTIEFSRDWNLPLFPQGNQTLITSGLQYQDTALGYIDYKFEHLAFAKNYTGSRNSIAGALLHKNLRTSFNGSYLKTEADTANTSFFRLNAASIYRIKKNWIGAKVRAETNESKNPLTGTYDPLSQRFQAYEAFVGRGDSTGVFVEVGYRYRVNDSLRGKNLEQVNHSNTYYFKSQLVKSQNTSLALFANYRKLNYENQAIQAEQSLNSRLLYDQKLFKNLIRLNTVFETSSGTLPQQEFTYVKVDEGQGVFTWNDYNDDGVQQLEEFEVAQFSDEADFIRVLLPNRIFVKTHQNKLSQVITLNLQQWSGKTGLKKMASHFYNQMSYLIDRKVLRAGDSFDLNPFNDSESTLGLNLNFRNSLFFNRGKQHYTTSYTYLANSTKNLIALGLQTNELRSHQLVFLHKVKSSYLINLRADLGSNTSISENFEQRNYDLALTEISPKLSYLFSDNCRMEAFYAINTKANTIGDEETLTRHDLGMGFSFSKASKLSLNAEIKYIKNDFTGSAFSPVAYQILEGLQPGSNFTWNLLAQKRLTQFLDLNLSYFGRKSESTRTIHTGTVQLRAFF</sequence>
<protein>
    <submittedName>
        <fullName evidence="1">Uncharacterized protein</fullName>
    </submittedName>
</protein>
<dbReference type="STRING" id="1122159.SAMN02745246_00017"/>
<name>A0A4Q0P9K9_9FLAO</name>